<sequence>MKKTGLAASYMLQFECLGSACEETCCSGWSVSIDKKTFAKYKQLPDKKQRRLLTQHIHRNKYETTFSDYATIRMNEDGFCPFLSKEKLCSIQLQMGPGYLSRTCASYPRTQGLLYDQYQLAGSPSCPEVARLALLNPEGISFTELETVPADPALDKLFEDDHYRLSADSIREFIISLLQYRACDLDSRLVLLGMFLSDLDELAEQEDYSAIPQLIASHQQRLLSGEMPVLQANPGNEWAFTLLHSLIDQYVAAHVKNKRYLEKFAQIKSAIGNQPERYLQAYHANFVPFCNDHGYILENYLVNYVFAELFPFFHNRSFLDEFCVLVLHYSLVKFHLVGLAGHQQTLTPDEAAAMIQSFARTFEHDITYFSQALNFLQNQQANTLAHMAMLLGKEAADEA</sequence>
<organism evidence="1 2">
    <name type="scientific">Brevibacillus fulvus</name>
    <dbReference type="NCBI Taxonomy" id="1125967"/>
    <lineage>
        <taxon>Bacteria</taxon>
        <taxon>Bacillati</taxon>
        <taxon>Bacillota</taxon>
        <taxon>Bacilli</taxon>
        <taxon>Bacillales</taxon>
        <taxon>Paenibacillaceae</taxon>
        <taxon>Brevibacillus</taxon>
    </lineage>
</organism>
<keyword evidence="2" id="KW-1185">Reference proteome</keyword>
<keyword evidence="1" id="KW-0489">Methyltransferase</keyword>
<accession>A0A939BSG9</accession>
<dbReference type="GO" id="GO:0008168">
    <property type="term" value="F:methyltransferase activity"/>
    <property type="evidence" value="ECO:0007669"/>
    <property type="project" value="UniProtKB-KW"/>
</dbReference>
<keyword evidence="1" id="KW-0808">Transferase</keyword>
<proteinExistence type="predicted"/>
<dbReference type="GO" id="GO:0032259">
    <property type="term" value="P:methylation"/>
    <property type="evidence" value="ECO:0007669"/>
    <property type="project" value="UniProtKB-KW"/>
</dbReference>
<name>A0A939BSG9_9BACL</name>
<reference evidence="1" key="1">
    <citation type="submission" date="2021-01" db="EMBL/GenBank/DDBJ databases">
        <title>Genomic Encyclopedia of Type Strains, Phase IV (KMG-IV): sequencing the most valuable type-strain genomes for metagenomic binning, comparative biology and taxonomic classification.</title>
        <authorList>
            <person name="Goeker M."/>
        </authorList>
    </citation>
    <scope>NUCLEOTIDE SEQUENCE</scope>
    <source>
        <strain evidence="1">DSM 25523</strain>
    </source>
</reference>
<dbReference type="RefSeq" id="WP_204518454.1">
    <property type="nucleotide sequence ID" value="NZ_BAABIN010000016.1"/>
</dbReference>
<dbReference type="EC" id="2.1.1.-" evidence="1"/>
<protein>
    <submittedName>
        <fullName evidence="1">Lysine-N-methylase</fullName>
        <ecNumber evidence="1">2.1.1.-</ecNumber>
    </submittedName>
</protein>
<dbReference type="EMBL" id="JAFBEB010000007">
    <property type="protein sequence ID" value="MBM7590702.1"/>
    <property type="molecule type" value="Genomic_DNA"/>
</dbReference>
<evidence type="ECO:0000313" key="1">
    <source>
        <dbReference type="EMBL" id="MBM7590702.1"/>
    </source>
</evidence>
<dbReference type="Proteomes" id="UP000717624">
    <property type="component" value="Unassembled WGS sequence"/>
</dbReference>
<dbReference type="NCBIfam" id="NF038110">
    <property type="entry name" value="Lys_methyl_FliB"/>
    <property type="match status" value="1"/>
</dbReference>
<evidence type="ECO:0000313" key="2">
    <source>
        <dbReference type="Proteomes" id="UP000717624"/>
    </source>
</evidence>
<comment type="caution">
    <text evidence="1">The sequence shown here is derived from an EMBL/GenBank/DDBJ whole genome shotgun (WGS) entry which is preliminary data.</text>
</comment>
<gene>
    <name evidence="1" type="ORF">JOD01_002312</name>
</gene>
<dbReference type="AlphaFoldDB" id="A0A939BSG9"/>